<sequence length="265" mass="29822">MVMSQGTYTFLTCFAGFWLIWALIVMLCCFCSFVQRRVKRRREERLHEQSLRTLEMDPLTYRGYTPREPISVCLTQDHPAQIQCPQVIPSGTWTDTSGLLKNTVFIDVLNTILYLSLIFFLIDMDMFGKPPCYEDAVMMEDPPPPYSQVLADTRGGIYSKPATGISRKQDPELSKIIPTPEPLVPESTYASFINISGTEQWGTLRRPQTTVDLNRNNLPSEQLAYANLSLLGGNDPTNVELTTSLPDRTCSLPCPFPVIGRTTAV</sequence>
<comment type="caution">
    <text evidence="2">The sequence shown here is derived from an EMBL/GenBank/DDBJ whole genome shotgun (WGS) entry which is preliminary data.</text>
</comment>
<protein>
    <submittedName>
        <fullName evidence="2">PRR7 protein</fullName>
    </submittedName>
</protein>
<dbReference type="PANTHER" id="PTHR16209">
    <property type="entry name" value="VESICULAR, OVEREXPRESSED IN CANCER, PROSURVIVAL PROTEIN 1"/>
    <property type="match status" value="1"/>
</dbReference>
<name>A0ABS2YUY7_POLSE</name>
<keyword evidence="3" id="KW-1185">Reference proteome</keyword>
<feature type="transmembrane region" description="Helical" evidence="1">
    <location>
        <begin position="104"/>
        <end position="122"/>
    </location>
</feature>
<dbReference type="EMBL" id="JAAWVN010008763">
    <property type="protein sequence ID" value="MBN3290589.1"/>
    <property type="molecule type" value="Genomic_DNA"/>
</dbReference>
<feature type="transmembrane region" description="Helical" evidence="1">
    <location>
        <begin position="6"/>
        <end position="34"/>
    </location>
</feature>
<evidence type="ECO:0000313" key="3">
    <source>
        <dbReference type="Proteomes" id="UP001166052"/>
    </source>
</evidence>
<organism evidence="2 3">
    <name type="scientific">Polypterus senegalus</name>
    <name type="common">Senegal bichir</name>
    <dbReference type="NCBI Taxonomy" id="55291"/>
    <lineage>
        <taxon>Eukaryota</taxon>
        <taxon>Metazoa</taxon>
        <taxon>Chordata</taxon>
        <taxon>Craniata</taxon>
        <taxon>Vertebrata</taxon>
        <taxon>Euteleostomi</taxon>
        <taxon>Actinopterygii</taxon>
        <taxon>Polypteriformes</taxon>
        <taxon>Polypteridae</taxon>
        <taxon>Polypterus</taxon>
    </lineage>
</organism>
<accession>A0ABS2YUY7</accession>
<evidence type="ECO:0000313" key="2">
    <source>
        <dbReference type="EMBL" id="MBN3290589.1"/>
    </source>
</evidence>
<feature type="non-terminal residue" evidence="2">
    <location>
        <position position="1"/>
    </location>
</feature>
<keyword evidence="1" id="KW-0472">Membrane</keyword>
<keyword evidence="1" id="KW-0812">Transmembrane</keyword>
<evidence type="ECO:0000256" key="1">
    <source>
        <dbReference type="SAM" id="Phobius"/>
    </source>
</evidence>
<gene>
    <name evidence="2" type="primary">Prr7</name>
    <name evidence="2" type="ORF">GTO92_0018953</name>
</gene>
<reference evidence="2" key="1">
    <citation type="journal article" date="2021" name="Cell">
        <title>Tracing the genetic footprints of vertebrate landing in non-teleost ray-finned fishes.</title>
        <authorList>
            <person name="Bi X."/>
            <person name="Wang K."/>
            <person name="Yang L."/>
            <person name="Pan H."/>
            <person name="Jiang H."/>
            <person name="Wei Q."/>
            <person name="Fang M."/>
            <person name="Yu H."/>
            <person name="Zhu C."/>
            <person name="Cai Y."/>
            <person name="He Y."/>
            <person name="Gan X."/>
            <person name="Zeng H."/>
            <person name="Yu D."/>
            <person name="Zhu Y."/>
            <person name="Jiang H."/>
            <person name="Qiu Q."/>
            <person name="Yang H."/>
            <person name="Zhang Y.E."/>
            <person name="Wang W."/>
            <person name="Zhu M."/>
            <person name="He S."/>
            <person name="Zhang G."/>
        </authorList>
    </citation>
    <scope>NUCLEOTIDE SEQUENCE</scope>
    <source>
        <strain evidence="2">Bchr_001</strain>
    </source>
</reference>
<dbReference type="Proteomes" id="UP001166052">
    <property type="component" value="Unassembled WGS sequence"/>
</dbReference>
<proteinExistence type="predicted"/>
<dbReference type="InterPro" id="IPR051994">
    <property type="entry name" value="WW_domain-binding"/>
</dbReference>
<feature type="non-terminal residue" evidence="2">
    <location>
        <position position="265"/>
    </location>
</feature>
<keyword evidence="1" id="KW-1133">Transmembrane helix</keyword>
<dbReference type="PANTHER" id="PTHR16209:SF3">
    <property type="entry name" value="PROLINE-RICH PROTEIN 7"/>
    <property type="match status" value="1"/>
</dbReference>